<feature type="transmembrane region" description="Helical" evidence="6">
    <location>
        <begin position="44"/>
        <end position="63"/>
    </location>
</feature>
<feature type="transmembrane region" description="Helical" evidence="6">
    <location>
        <begin position="228"/>
        <end position="247"/>
    </location>
</feature>
<keyword evidence="3 6" id="KW-0812">Transmembrane</keyword>
<sequence>MQDNNFMRFLGGKNLIFSLCILILLGILIFVFSKISFIFEPLLIIFNTIIGPIILAFILFYLLNPIVDFLERNRVKRLYAIIILFLLIIGVFTILITVLIPLIEQQILSLVANFPDYMKHLLNKFNDIASNSRIAPYMQDIQKWVNTNLSDLPNKVGDYLGSFSSRLKSIIGTIASVAVVIMTFPFVLFFLLKDGKQFKSYLIKLLPPRYRSDFNEILEKMNVQVGSYIQGQMIVAFCIGVLLFIGYKIIGLEYALILACIAAVTSVVPYLGPIIAISPAIIIALVDSPLMLLKLAVVWMAVQFLEGHFISPSIMGKTMKIHPLTIIFVLLCAGNMLGIIGVILGIPLYAIMKVLVQFFFHKFKIRYNKYFQDVHGSYEIKKNEA</sequence>
<dbReference type="Proteomes" id="UP000229523">
    <property type="component" value="Unassembled WGS sequence"/>
</dbReference>
<dbReference type="PANTHER" id="PTHR21716:SF69">
    <property type="entry name" value="TRANSPORT PROTEIN YUBA-RELATED"/>
    <property type="match status" value="1"/>
</dbReference>
<dbReference type="AlphaFoldDB" id="A0A2G5NSL3"/>
<feature type="transmembrane region" description="Helical" evidence="6">
    <location>
        <begin position="254"/>
        <end position="275"/>
    </location>
</feature>
<organism evidence="7 8">
    <name type="scientific">Macrococcoides goetzii</name>
    <dbReference type="NCBI Taxonomy" id="1891097"/>
    <lineage>
        <taxon>Bacteria</taxon>
        <taxon>Bacillati</taxon>
        <taxon>Bacillota</taxon>
        <taxon>Bacilli</taxon>
        <taxon>Bacillales</taxon>
        <taxon>Staphylococcaceae</taxon>
        <taxon>Macrococcoides</taxon>
    </lineage>
</organism>
<dbReference type="EMBL" id="MJBI02000001">
    <property type="protein sequence ID" value="RAI82700.1"/>
    <property type="molecule type" value="Genomic_DNA"/>
</dbReference>
<gene>
    <name evidence="7" type="ORF">BFS35_003165</name>
</gene>
<evidence type="ECO:0000256" key="3">
    <source>
        <dbReference type="ARBA" id="ARBA00022692"/>
    </source>
</evidence>
<feature type="transmembrane region" description="Helical" evidence="6">
    <location>
        <begin position="78"/>
        <end position="103"/>
    </location>
</feature>
<proteinExistence type="inferred from homology"/>
<comment type="similarity">
    <text evidence="2">Belongs to the autoinducer-2 exporter (AI-2E) (TC 2.A.86) family.</text>
</comment>
<evidence type="ECO:0000256" key="1">
    <source>
        <dbReference type="ARBA" id="ARBA00004141"/>
    </source>
</evidence>
<accession>A0A2G5NSL3</accession>
<evidence type="ECO:0000256" key="2">
    <source>
        <dbReference type="ARBA" id="ARBA00009773"/>
    </source>
</evidence>
<evidence type="ECO:0000256" key="6">
    <source>
        <dbReference type="SAM" id="Phobius"/>
    </source>
</evidence>
<comment type="subcellular location">
    <subcellularLocation>
        <location evidence="1">Membrane</location>
        <topology evidence="1">Multi-pass membrane protein</topology>
    </subcellularLocation>
</comment>
<evidence type="ECO:0000256" key="4">
    <source>
        <dbReference type="ARBA" id="ARBA00022989"/>
    </source>
</evidence>
<dbReference type="RefSeq" id="WP_099577920.1">
    <property type="nucleotide sequence ID" value="NZ_MJBI02000001.1"/>
</dbReference>
<dbReference type="GO" id="GO:0016020">
    <property type="term" value="C:membrane"/>
    <property type="evidence" value="ECO:0007669"/>
    <property type="project" value="UniProtKB-SubCell"/>
</dbReference>
<name>A0A2G5NSL3_9STAP</name>
<evidence type="ECO:0000313" key="7">
    <source>
        <dbReference type="EMBL" id="RAI82700.1"/>
    </source>
</evidence>
<evidence type="ECO:0000313" key="8">
    <source>
        <dbReference type="Proteomes" id="UP000229523"/>
    </source>
</evidence>
<dbReference type="GO" id="GO:0055085">
    <property type="term" value="P:transmembrane transport"/>
    <property type="evidence" value="ECO:0007669"/>
    <property type="project" value="TreeGrafter"/>
</dbReference>
<dbReference type="InterPro" id="IPR002549">
    <property type="entry name" value="AI-2E-like"/>
</dbReference>
<protein>
    <submittedName>
        <fullName evidence="7">AI-2E family transporter</fullName>
    </submittedName>
</protein>
<comment type="caution">
    <text evidence="7">The sequence shown here is derived from an EMBL/GenBank/DDBJ whole genome shotgun (WGS) entry which is preliminary data.</text>
</comment>
<feature type="transmembrane region" description="Helical" evidence="6">
    <location>
        <begin position="326"/>
        <end position="352"/>
    </location>
</feature>
<feature type="transmembrane region" description="Helical" evidence="6">
    <location>
        <begin position="170"/>
        <end position="192"/>
    </location>
</feature>
<feature type="transmembrane region" description="Helical" evidence="6">
    <location>
        <begin position="281"/>
        <end position="305"/>
    </location>
</feature>
<keyword evidence="4 6" id="KW-1133">Transmembrane helix</keyword>
<dbReference type="Pfam" id="PF01594">
    <property type="entry name" value="AI-2E_transport"/>
    <property type="match status" value="1"/>
</dbReference>
<reference evidence="7 8" key="1">
    <citation type="journal article" date="2018" name="Front. Microbiol.">
        <title>Description and Comparative Genomics of Macrococcus caseolyticus subsp. hominis subsp. nov., Macrococcus goetzii sp. nov., Macrococcus epidermidis sp. nov., and Macrococcus bohemicus sp. nov., Novel Macrococci From Human Clinical Material With Virulence Potential and Suspected Uptake of Foreign DNA by Natural Transformation.</title>
        <authorList>
            <person name="Maslanova I."/>
            <person name="Wertheimer Z."/>
            <person name="Sedlacek I."/>
            <person name="Svec P."/>
            <person name="Indrakova A."/>
            <person name="Kovarovic V."/>
            <person name="Schumann P."/>
            <person name="Sproer C."/>
            <person name="Kralova S."/>
            <person name="Sedo O."/>
            <person name="Kristofova L."/>
            <person name="Vrbovska V."/>
            <person name="Fuzik T."/>
            <person name="Petras P."/>
            <person name="Zdrahal Z."/>
            <person name="Ruzickova V."/>
            <person name="Doskar J."/>
            <person name="Pantucek R."/>
        </authorList>
    </citation>
    <scope>NUCLEOTIDE SEQUENCE [LARGE SCALE GENOMIC DNA]</scope>
    <source>
        <strain evidence="7 8">CCM 4927</strain>
    </source>
</reference>
<keyword evidence="8" id="KW-1185">Reference proteome</keyword>
<evidence type="ECO:0000256" key="5">
    <source>
        <dbReference type="ARBA" id="ARBA00023136"/>
    </source>
</evidence>
<keyword evidence="5 6" id="KW-0472">Membrane</keyword>
<dbReference type="PANTHER" id="PTHR21716">
    <property type="entry name" value="TRANSMEMBRANE PROTEIN"/>
    <property type="match status" value="1"/>
</dbReference>
<feature type="transmembrane region" description="Helical" evidence="6">
    <location>
        <begin position="15"/>
        <end position="32"/>
    </location>
</feature>